<organism evidence="1 2">
    <name type="scientific">Rhizobium rosettiformans W3</name>
    <dbReference type="NCBI Taxonomy" id="538378"/>
    <lineage>
        <taxon>Bacteria</taxon>
        <taxon>Pseudomonadati</taxon>
        <taxon>Pseudomonadota</taxon>
        <taxon>Alphaproteobacteria</taxon>
        <taxon>Hyphomicrobiales</taxon>
        <taxon>Rhizobiaceae</taxon>
        <taxon>Rhizobium/Agrobacterium group</taxon>
        <taxon>Rhizobium</taxon>
    </lineage>
</organism>
<name>A0A4S8Q1H9_9HYPH</name>
<dbReference type="SUPFAM" id="SSF48452">
    <property type="entry name" value="TPR-like"/>
    <property type="match status" value="1"/>
</dbReference>
<dbReference type="SMART" id="SM00671">
    <property type="entry name" value="SEL1"/>
    <property type="match status" value="3"/>
</dbReference>
<dbReference type="Pfam" id="PF08238">
    <property type="entry name" value="Sel1"/>
    <property type="match status" value="3"/>
</dbReference>
<dbReference type="Proteomes" id="UP000307378">
    <property type="component" value="Unassembled WGS sequence"/>
</dbReference>
<proteinExistence type="predicted"/>
<accession>A0A4S8Q1H9</accession>
<dbReference type="PANTHER" id="PTHR11102:SF160">
    <property type="entry name" value="ERAD-ASSOCIATED E3 UBIQUITIN-PROTEIN LIGASE COMPONENT HRD3"/>
    <property type="match status" value="1"/>
</dbReference>
<reference evidence="1 2" key="1">
    <citation type="submission" date="2019-04" db="EMBL/GenBank/DDBJ databases">
        <title>genome sequence of strain W3.</title>
        <authorList>
            <person name="Gao J."/>
            <person name="Sun J."/>
        </authorList>
    </citation>
    <scope>NUCLEOTIDE SEQUENCE [LARGE SCALE GENOMIC DNA]</scope>
    <source>
        <strain evidence="1 2">W3</strain>
    </source>
</reference>
<dbReference type="AlphaFoldDB" id="A0A4S8Q1H9"/>
<dbReference type="InterPro" id="IPR006597">
    <property type="entry name" value="Sel1-like"/>
</dbReference>
<dbReference type="InterPro" id="IPR011990">
    <property type="entry name" value="TPR-like_helical_dom_sf"/>
</dbReference>
<evidence type="ECO:0000313" key="2">
    <source>
        <dbReference type="Proteomes" id="UP000307378"/>
    </source>
</evidence>
<dbReference type="InterPro" id="IPR050767">
    <property type="entry name" value="Sel1_AlgK"/>
</dbReference>
<dbReference type="Gene3D" id="1.25.40.10">
    <property type="entry name" value="Tetratricopeptide repeat domain"/>
    <property type="match status" value="2"/>
</dbReference>
<comment type="caution">
    <text evidence="1">The sequence shown here is derived from an EMBL/GenBank/DDBJ whole genome shotgun (WGS) entry which is preliminary data.</text>
</comment>
<protein>
    <submittedName>
        <fullName evidence="1">Sel1 repeat family protein</fullName>
    </submittedName>
</protein>
<gene>
    <name evidence="1" type="ORF">FAA86_03550</name>
</gene>
<evidence type="ECO:0000313" key="1">
    <source>
        <dbReference type="EMBL" id="THV37898.1"/>
    </source>
</evidence>
<dbReference type="SUPFAM" id="SSF81901">
    <property type="entry name" value="HCP-like"/>
    <property type="match status" value="1"/>
</dbReference>
<sequence length="426" mass="45886">MLLSCDLPALPGWDDEGVRMRMVQISIRRLVGSAALSLLLFSAAQAETQSVLDCDRYAASNNDPGTTAGRAGVRFKDLDPEKAKPACEAAYRENPDMGRLAFQLARTEVKLQNHVRAKTLLEEAVSKGYMLAAVELGLVYDVGRGLPADLNKAAELYKQAADDGWAVGMSNLGDLYRLGLGVEQDLQKALELYEQSIARGHTSALGRKAMALAELYKEGDDPKPLVAALVEAASRNDGIGSADLGYAYLNGQYGLPVDPIAASVHLKRGYDLGEGWAGIYLALIEIARWDGDLQAADRLRQMLDTMAEGTDNELRAQALALKGQLGLLVGTPKAEVADLIDRASALLPDDAIVLDSRAALMAAEGKFSEADALLEKASENAEDWAPYFARRSVIQQKLGNATRSEELKTLAGNAAEGQYFLQFIDP</sequence>
<dbReference type="EMBL" id="STGU01000002">
    <property type="protein sequence ID" value="THV37898.1"/>
    <property type="molecule type" value="Genomic_DNA"/>
</dbReference>
<dbReference type="PANTHER" id="PTHR11102">
    <property type="entry name" value="SEL-1-LIKE PROTEIN"/>
    <property type="match status" value="1"/>
</dbReference>